<evidence type="ECO:0000256" key="1">
    <source>
        <dbReference type="SAM" id="MobiDB-lite"/>
    </source>
</evidence>
<proteinExistence type="predicted"/>
<evidence type="ECO:0000313" key="2">
    <source>
        <dbReference type="EMBL" id="KAK4004990.1"/>
    </source>
</evidence>
<reference evidence="2 3" key="1">
    <citation type="journal article" date="2023" name="Nucleic Acids Res.">
        <title>The hologenome of Daphnia magna reveals possible DNA methylation and microbiome-mediated evolution of the host genome.</title>
        <authorList>
            <person name="Chaturvedi A."/>
            <person name="Li X."/>
            <person name="Dhandapani V."/>
            <person name="Marshall H."/>
            <person name="Kissane S."/>
            <person name="Cuenca-Cambronero M."/>
            <person name="Asole G."/>
            <person name="Calvet F."/>
            <person name="Ruiz-Romero M."/>
            <person name="Marangio P."/>
            <person name="Guigo R."/>
            <person name="Rago D."/>
            <person name="Mirbahai L."/>
            <person name="Eastwood N."/>
            <person name="Colbourne J.K."/>
            <person name="Zhou J."/>
            <person name="Mallon E."/>
            <person name="Orsini L."/>
        </authorList>
    </citation>
    <scope>NUCLEOTIDE SEQUENCE [LARGE SCALE GENOMIC DNA]</scope>
    <source>
        <strain evidence="2">LRV0_1</strain>
    </source>
</reference>
<comment type="caution">
    <text evidence="2">The sequence shown here is derived from an EMBL/GenBank/DDBJ whole genome shotgun (WGS) entry which is preliminary data.</text>
</comment>
<gene>
    <name evidence="2" type="ORF">OUZ56_006715</name>
</gene>
<protein>
    <submittedName>
        <fullName evidence="2">Uncharacterized protein</fullName>
    </submittedName>
</protein>
<organism evidence="2 3">
    <name type="scientific">Daphnia magna</name>
    <dbReference type="NCBI Taxonomy" id="35525"/>
    <lineage>
        <taxon>Eukaryota</taxon>
        <taxon>Metazoa</taxon>
        <taxon>Ecdysozoa</taxon>
        <taxon>Arthropoda</taxon>
        <taxon>Crustacea</taxon>
        <taxon>Branchiopoda</taxon>
        <taxon>Diplostraca</taxon>
        <taxon>Cladocera</taxon>
        <taxon>Anomopoda</taxon>
        <taxon>Daphniidae</taxon>
        <taxon>Daphnia</taxon>
    </lineage>
</organism>
<dbReference type="Proteomes" id="UP001234178">
    <property type="component" value="Unassembled WGS sequence"/>
</dbReference>
<feature type="region of interest" description="Disordered" evidence="1">
    <location>
        <begin position="90"/>
        <end position="130"/>
    </location>
</feature>
<keyword evidence="3" id="KW-1185">Reference proteome</keyword>
<feature type="compositionally biased region" description="Basic and acidic residues" evidence="1">
    <location>
        <begin position="90"/>
        <end position="104"/>
    </location>
</feature>
<sequence>MGNGLERLRHLPVASSTAEKLGGNSFFMCREKNGEHFEKKMSTEETTIKENGTTSWLYGMTASSIRETLEVNDDGSRVVWLENEIKTEKKAGRDDVDVKTEGSHQEAFSLDTGGHNSDRTNIGTRNGQQKEECEASKMEMNYMSASCRAKITSTLGHLLEG</sequence>
<name>A0ABQ9YXS0_9CRUS</name>
<accession>A0ABQ9YXS0</accession>
<dbReference type="EMBL" id="JAOYFB010000001">
    <property type="protein sequence ID" value="KAK4004990.1"/>
    <property type="molecule type" value="Genomic_DNA"/>
</dbReference>
<evidence type="ECO:0000313" key="3">
    <source>
        <dbReference type="Proteomes" id="UP001234178"/>
    </source>
</evidence>